<dbReference type="GO" id="GO:0016787">
    <property type="term" value="F:hydrolase activity"/>
    <property type="evidence" value="ECO:0007669"/>
    <property type="project" value="UniProtKB-KW"/>
</dbReference>
<protein>
    <submittedName>
        <fullName evidence="11">Unnamed protein product</fullName>
    </submittedName>
</protein>
<proteinExistence type="predicted"/>
<dbReference type="GO" id="GO:0003964">
    <property type="term" value="F:RNA-directed DNA polymerase activity"/>
    <property type="evidence" value="ECO:0007669"/>
    <property type="project" value="UniProtKB-KW"/>
</dbReference>
<keyword evidence="5" id="KW-0255">Endonuclease</keyword>
<dbReference type="Pfam" id="PF17921">
    <property type="entry name" value="Integrase_H2C2"/>
    <property type="match status" value="1"/>
</dbReference>
<dbReference type="CDD" id="cd00024">
    <property type="entry name" value="CD_CSD"/>
    <property type="match status" value="1"/>
</dbReference>
<dbReference type="SMART" id="SM00298">
    <property type="entry name" value="CHROMO"/>
    <property type="match status" value="1"/>
</dbReference>
<feature type="domain" description="Integrase catalytic" evidence="10">
    <location>
        <begin position="346"/>
        <end position="507"/>
    </location>
</feature>
<dbReference type="GO" id="GO:0003676">
    <property type="term" value="F:nucleic acid binding"/>
    <property type="evidence" value="ECO:0007669"/>
    <property type="project" value="InterPro"/>
</dbReference>
<comment type="caution">
    <text evidence="11">The sequence shown here is derived from an EMBL/GenBank/DDBJ whole genome shotgun (WGS) entry which is preliminary data.</text>
</comment>
<evidence type="ECO:0000256" key="2">
    <source>
        <dbReference type="ARBA" id="ARBA00022679"/>
    </source>
</evidence>
<comment type="subcellular location">
    <subcellularLocation>
        <location evidence="1">Nucleus</location>
    </subcellularLocation>
</comment>
<evidence type="ECO:0000256" key="7">
    <source>
        <dbReference type="ARBA" id="ARBA00022918"/>
    </source>
</evidence>
<keyword evidence="4" id="KW-0540">Nuclease</keyword>
<dbReference type="PROSITE" id="PS50013">
    <property type="entry name" value="CHROMO_2"/>
    <property type="match status" value="1"/>
</dbReference>
<evidence type="ECO:0000256" key="1">
    <source>
        <dbReference type="ARBA" id="ARBA00004123"/>
    </source>
</evidence>
<dbReference type="GO" id="GO:0005634">
    <property type="term" value="C:nucleus"/>
    <property type="evidence" value="ECO:0007669"/>
    <property type="project" value="UniProtKB-SubCell"/>
</dbReference>
<evidence type="ECO:0000259" key="9">
    <source>
        <dbReference type="PROSITE" id="PS50013"/>
    </source>
</evidence>
<evidence type="ECO:0000256" key="4">
    <source>
        <dbReference type="ARBA" id="ARBA00022722"/>
    </source>
</evidence>
<dbReference type="InterPro" id="IPR023779">
    <property type="entry name" value="Chromodomain_CS"/>
</dbReference>
<dbReference type="PANTHER" id="PTHR37984">
    <property type="entry name" value="PROTEIN CBG26694"/>
    <property type="match status" value="1"/>
</dbReference>
<name>A0A9W7D5J0_9STRA</name>
<evidence type="ECO:0000259" key="10">
    <source>
        <dbReference type="PROSITE" id="PS50994"/>
    </source>
</evidence>
<evidence type="ECO:0000313" key="12">
    <source>
        <dbReference type="Proteomes" id="UP001165121"/>
    </source>
</evidence>
<dbReference type="GO" id="GO:0015074">
    <property type="term" value="P:DNA integration"/>
    <property type="evidence" value="ECO:0007669"/>
    <property type="project" value="InterPro"/>
</dbReference>
<keyword evidence="6" id="KW-0378">Hydrolase</keyword>
<dbReference type="InterPro" id="IPR012337">
    <property type="entry name" value="RNaseH-like_sf"/>
</dbReference>
<keyword evidence="7" id="KW-0695">RNA-directed DNA polymerase</keyword>
<dbReference type="InterPro" id="IPR041373">
    <property type="entry name" value="RT_RNaseH"/>
</dbReference>
<accession>A0A9W7D5J0</accession>
<dbReference type="Gene3D" id="1.10.340.70">
    <property type="match status" value="1"/>
</dbReference>
<dbReference type="PROSITE" id="PS50994">
    <property type="entry name" value="INTEGRASE"/>
    <property type="match status" value="1"/>
</dbReference>
<keyword evidence="3" id="KW-0548">Nucleotidyltransferase</keyword>
<keyword evidence="8" id="KW-0539">Nucleus</keyword>
<dbReference type="OrthoDB" id="78677at2759"/>
<dbReference type="GO" id="GO:0004519">
    <property type="term" value="F:endonuclease activity"/>
    <property type="evidence" value="ECO:0007669"/>
    <property type="project" value="UniProtKB-KW"/>
</dbReference>
<evidence type="ECO:0000256" key="6">
    <source>
        <dbReference type="ARBA" id="ARBA00022801"/>
    </source>
</evidence>
<dbReference type="InterPro" id="IPR001584">
    <property type="entry name" value="Integrase_cat-core"/>
</dbReference>
<dbReference type="InterPro" id="IPR016197">
    <property type="entry name" value="Chromo-like_dom_sf"/>
</dbReference>
<dbReference type="InterPro" id="IPR036397">
    <property type="entry name" value="RNaseH_sf"/>
</dbReference>
<dbReference type="Proteomes" id="UP001165121">
    <property type="component" value="Unassembled WGS sequence"/>
</dbReference>
<sequence>MSLPAFNKLVNPLSLFMEKVYAAAGGRKKSLVRRVKLREVGWSEVELAALQSCKEALEHALTLAHPDPEKRLCVFTDASDEHWGGAITQVPQNHLHRDFADQHHEPLMMLSGMFSGGAKRWAIVEKEAYAIVETCKRADYLVRRPDGFSLFTDHRNLRYIFAPTTVSSAVPKYTADKLHRWSLLLMSLEYEIHDIAGDANVWADLLSRWGSAFTTVAAIRLSSLPVSPQLDDNFDWPTAEHIQAAQNSATDIPLNMQAGHDKVLRDCDGRVWLPDGASELQLRICIVGHFGAAGHRTVDVTLKAIAEKFVWVDMTTDVKHFVARCLHCASVSVGPPFPRPPGEALHAERPNELLHWDYLSMGDAATGEAYVLVLKDDASNYVWLLPTVAATAGSTYEALLDWFSAFGLCRSWVSDQGTHFKNAVIQSLQRALGAHHHFTTARCPWANGTVKVVMREVLRCCRSLLSEWRLAVTEWPRVIKIVQLVLNHSPSASLDGVAPVTAMTEIPAMNPVDPIFTRIGVEPATLDEVYAVRGANFEKVRKSLEDLHKRLSTAKQTARSNDRTKSTKRGAKMAQFAIADYVLYANVWNHRRSKLRVKWCGPARVVDTSSNWVFTIENLLTGESREEHASRLKFYADSDLGVTEDLLAHVAHNSEGHVVEELREARYDKTAKTHQLLVKWRGLGELENSWEPVQNLLEDVPSLVKEFAAKHKRGPLVKALADAHGVDI</sequence>
<dbReference type="PROSITE" id="PS00598">
    <property type="entry name" value="CHROMO_1"/>
    <property type="match status" value="1"/>
</dbReference>
<dbReference type="Pfam" id="PF17917">
    <property type="entry name" value="RT_RNaseH"/>
    <property type="match status" value="1"/>
</dbReference>
<dbReference type="InterPro" id="IPR043502">
    <property type="entry name" value="DNA/RNA_pol_sf"/>
</dbReference>
<dbReference type="InterPro" id="IPR041588">
    <property type="entry name" value="Integrase_H2C2"/>
</dbReference>
<gene>
    <name evidence="11" type="ORF">Pfra01_002647800</name>
</gene>
<feature type="domain" description="Chromo" evidence="9">
    <location>
        <begin position="657"/>
        <end position="711"/>
    </location>
</feature>
<dbReference type="AlphaFoldDB" id="A0A9W7D5J0"/>
<dbReference type="Gene3D" id="2.40.50.40">
    <property type="match status" value="1"/>
</dbReference>
<dbReference type="Gene3D" id="3.30.420.10">
    <property type="entry name" value="Ribonuclease H-like superfamily/Ribonuclease H"/>
    <property type="match status" value="1"/>
</dbReference>
<dbReference type="SUPFAM" id="SSF53098">
    <property type="entry name" value="Ribonuclease H-like"/>
    <property type="match status" value="1"/>
</dbReference>
<dbReference type="SUPFAM" id="SSF56672">
    <property type="entry name" value="DNA/RNA polymerases"/>
    <property type="match status" value="1"/>
</dbReference>
<dbReference type="Pfam" id="PF00385">
    <property type="entry name" value="Chromo"/>
    <property type="match status" value="1"/>
</dbReference>
<dbReference type="InterPro" id="IPR050951">
    <property type="entry name" value="Retrovirus_Pol_polyprotein"/>
</dbReference>
<dbReference type="InterPro" id="IPR000953">
    <property type="entry name" value="Chromo/chromo_shadow_dom"/>
</dbReference>
<dbReference type="InterPro" id="IPR023780">
    <property type="entry name" value="Chromo_domain"/>
</dbReference>
<keyword evidence="2" id="KW-0808">Transferase</keyword>
<evidence type="ECO:0000256" key="3">
    <source>
        <dbReference type="ARBA" id="ARBA00022695"/>
    </source>
</evidence>
<evidence type="ECO:0000313" key="11">
    <source>
        <dbReference type="EMBL" id="GMF60896.1"/>
    </source>
</evidence>
<reference evidence="11" key="1">
    <citation type="submission" date="2023-04" db="EMBL/GenBank/DDBJ databases">
        <title>Phytophthora fragariaefolia NBRC 109709.</title>
        <authorList>
            <person name="Ichikawa N."/>
            <person name="Sato H."/>
            <person name="Tonouchi N."/>
        </authorList>
    </citation>
    <scope>NUCLEOTIDE SEQUENCE</scope>
    <source>
        <strain evidence="11">NBRC 109709</strain>
    </source>
</reference>
<dbReference type="EMBL" id="BSXT01005562">
    <property type="protein sequence ID" value="GMF60896.1"/>
    <property type="molecule type" value="Genomic_DNA"/>
</dbReference>
<dbReference type="Pfam" id="PF00665">
    <property type="entry name" value="rve"/>
    <property type="match status" value="1"/>
</dbReference>
<evidence type="ECO:0000256" key="5">
    <source>
        <dbReference type="ARBA" id="ARBA00022759"/>
    </source>
</evidence>
<dbReference type="PANTHER" id="PTHR37984:SF5">
    <property type="entry name" value="PROTEIN NYNRIN-LIKE"/>
    <property type="match status" value="1"/>
</dbReference>
<keyword evidence="12" id="KW-1185">Reference proteome</keyword>
<dbReference type="SUPFAM" id="SSF54160">
    <property type="entry name" value="Chromo domain-like"/>
    <property type="match status" value="1"/>
</dbReference>
<evidence type="ECO:0000256" key="8">
    <source>
        <dbReference type="ARBA" id="ARBA00023242"/>
    </source>
</evidence>
<organism evidence="11 12">
    <name type="scientific">Phytophthora fragariaefolia</name>
    <dbReference type="NCBI Taxonomy" id="1490495"/>
    <lineage>
        <taxon>Eukaryota</taxon>
        <taxon>Sar</taxon>
        <taxon>Stramenopiles</taxon>
        <taxon>Oomycota</taxon>
        <taxon>Peronosporomycetes</taxon>
        <taxon>Peronosporales</taxon>
        <taxon>Peronosporaceae</taxon>
        <taxon>Phytophthora</taxon>
    </lineage>
</organism>